<dbReference type="GO" id="GO:0000398">
    <property type="term" value="P:mRNA splicing, via spliceosome"/>
    <property type="evidence" value="ECO:0007669"/>
    <property type="project" value="TreeGrafter"/>
</dbReference>
<dbReference type="PROSITE" id="PS01358">
    <property type="entry name" value="ZF_RANBP2_1"/>
    <property type="match status" value="1"/>
</dbReference>
<feature type="compositionally biased region" description="Low complexity" evidence="9">
    <location>
        <begin position="215"/>
        <end position="242"/>
    </location>
</feature>
<evidence type="ECO:0000256" key="3">
    <source>
        <dbReference type="ARBA" id="ARBA00022737"/>
    </source>
</evidence>
<dbReference type="InterPro" id="IPR000467">
    <property type="entry name" value="G_patch_dom"/>
</dbReference>
<dbReference type="GO" id="GO:0005634">
    <property type="term" value="C:nucleus"/>
    <property type="evidence" value="ECO:0007669"/>
    <property type="project" value="UniProtKB-SubCell"/>
</dbReference>
<dbReference type="EMBL" id="JQDR03002714">
    <property type="protein sequence ID" value="KAA0202946.1"/>
    <property type="molecule type" value="Genomic_DNA"/>
</dbReference>
<reference evidence="12" key="2">
    <citation type="journal article" date="2018" name="Environ. Sci. Technol.">
        <title>The Toxicogenome of Hyalella azteca: A Model for Sediment Ecotoxicology and Evolutionary Toxicology.</title>
        <authorList>
            <person name="Poynton H.C."/>
            <person name="Hasenbein S."/>
            <person name="Benoit J.B."/>
            <person name="Sepulveda M.S."/>
            <person name="Poelchau M.F."/>
            <person name="Hughes D.S.T."/>
            <person name="Murali S.C."/>
            <person name="Chen S."/>
            <person name="Glastad K.M."/>
            <person name="Goodisman M.A.D."/>
            <person name="Werren J.H."/>
            <person name="Vineis J.H."/>
            <person name="Bowen J.L."/>
            <person name="Friedrich M."/>
            <person name="Jones J."/>
            <person name="Robertson H.M."/>
            <person name="Feyereisen R."/>
            <person name="Mechler-Hickson A."/>
            <person name="Mathers N."/>
            <person name="Lee C.E."/>
            <person name="Colbourne J.K."/>
            <person name="Biales A."/>
            <person name="Johnston J.S."/>
            <person name="Wellborn G.A."/>
            <person name="Rosendale A.J."/>
            <person name="Cridge A.G."/>
            <person name="Munoz-Torres M.C."/>
            <person name="Bain P.A."/>
            <person name="Manny A.R."/>
            <person name="Major K.M."/>
            <person name="Lambert F.N."/>
            <person name="Vulpe C.D."/>
            <person name="Tuck P."/>
            <person name="Blalock B.J."/>
            <person name="Lin Y.Y."/>
            <person name="Smith M.E."/>
            <person name="Ochoa-Acuna H."/>
            <person name="Chen M.M."/>
            <person name="Childers C.P."/>
            <person name="Qu J."/>
            <person name="Dugan S."/>
            <person name="Lee S.L."/>
            <person name="Chao H."/>
            <person name="Dinh H."/>
            <person name="Han Y."/>
            <person name="Doddapaneni H."/>
            <person name="Worley K.C."/>
            <person name="Muzny D.M."/>
            <person name="Gibbs R.A."/>
            <person name="Richards S."/>
        </authorList>
    </citation>
    <scope>NUCLEOTIDE SEQUENCE</scope>
    <source>
        <strain evidence="12">HAZT.00-mixed</strain>
        <tissue evidence="12">Whole organism</tissue>
    </source>
</reference>
<feature type="compositionally biased region" description="Basic and acidic residues" evidence="9">
    <location>
        <begin position="315"/>
        <end position="327"/>
    </location>
</feature>
<evidence type="ECO:0000256" key="1">
    <source>
        <dbReference type="ARBA" id="ARBA00004123"/>
    </source>
</evidence>
<protein>
    <submittedName>
        <fullName evidence="12">Uncharacterized protein</fullName>
    </submittedName>
</protein>
<feature type="region of interest" description="Disordered" evidence="9">
    <location>
        <begin position="343"/>
        <end position="371"/>
    </location>
</feature>
<proteinExistence type="predicted"/>
<dbReference type="SUPFAM" id="SSF90209">
    <property type="entry name" value="Ran binding protein zinc finger-like"/>
    <property type="match status" value="1"/>
</dbReference>
<comment type="caution">
    <text evidence="12">The sequence shown here is derived from an EMBL/GenBank/DDBJ whole genome shotgun (WGS) entry which is preliminary data.</text>
</comment>
<dbReference type="CDD" id="cd16162">
    <property type="entry name" value="OCRE_RBM5_like"/>
    <property type="match status" value="1"/>
</dbReference>
<gene>
    <name evidence="12" type="ORF">HAZT_HAZT001901</name>
</gene>
<reference evidence="12" key="1">
    <citation type="submission" date="2014-08" db="EMBL/GenBank/DDBJ databases">
        <authorList>
            <person name="Murali S."/>
            <person name="Richards S."/>
            <person name="Bandaranaike D."/>
            <person name="Bellair M."/>
            <person name="Blankenburg K."/>
            <person name="Chao H."/>
            <person name="Dinh H."/>
            <person name="Doddapaneni H."/>
            <person name="Dugan-Rocha S."/>
            <person name="Elkadiri S."/>
            <person name="Gnanaolivu R."/>
            <person name="Hughes D."/>
            <person name="Lee S."/>
            <person name="Li M."/>
            <person name="Ming W."/>
            <person name="Munidasa M."/>
            <person name="Muniz J."/>
            <person name="Nguyen L."/>
            <person name="Osuji N."/>
            <person name="Pu L.-L."/>
            <person name="Puazo M."/>
            <person name="Skinner E."/>
            <person name="Qu C."/>
            <person name="Quiroz J."/>
            <person name="Raj R."/>
            <person name="Weissenberger G."/>
            <person name="Xin Y."/>
            <person name="Zou X."/>
            <person name="Han Y."/>
            <person name="Worley K."/>
            <person name="Muzny D."/>
            <person name="Gibbs R."/>
        </authorList>
    </citation>
    <scope>NUCLEOTIDE SEQUENCE</scope>
    <source>
        <strain evidence="12">HAZT.00-mixed</strain>
        <tissue evidence="12">Whole organism</tissue>
    </source>
</reference>
<dbReference type="Gene3D" id="4.10.1060.10">
    <property type="entry name" value="Zinc finger, RanBP2-type"/>
    <property type="match status" value="1"/>
</dbReference>
<dbReference type="PROSITE" id="PS50199">
    <property type="entry name" value="ZF_RANBP2_2"/>
    <property type="match status" value="1"/>
</dbReference>
<evidence type="ECO:0000256" key="6">
    <source>
        <dbReference type="ARBA" id="ARBA00022884"/>
    </source>
</evidence>
<dbReference type="GO" id="GO:0003723">
    <property type="term" value="F:RNA binding"/>
    <property type="evidence" value="ECO:0007669"/>
    <property type="project" value="UniProtKB-KW"/>
</dbReference>
<evidence type="ECO:0000259" key="10">
    <source>
        <dbReference type="PROSITE" id="PS50174"/>
    </source>
</evidence>
<feature type="domain" description="RanBP2-type" evidence="11">
    <location>
        <begin position="66"/>
        <end position="99"/>
    </location>
</feature>
<dbReference type="Pfam" id="PF01585">
    <property type="entry name" value="G-patch"/>
    <property type="match status" value="1"/>
</dbReference>
<dbReference type="Pfam" id="PF17780">
    <property type="entry name" value="OCRE"/>
    <property type="match status" value="1"/>
</dbReference>
<keyword evidence="2" id="KW-0479">Metal-binding</keyword>
<keyword evidence="7" id="KW-0539">Nucleus</keyword>
<evidence type="ECO:0000256" key="2">
    <source>
        <dbReference type="ARBA" id="ARBA00022723"/>
    </source>
</evidence>
<sequence>MEDAPTADLQLILSLVDEVLVRASDVACVCRMIIALLSHLLQGVLVLYDNVRCSLQYSIPKDGTDRSGKGTHDWICHRCYVQNFKRRDNCFKCSAPRHSAEGGGDGGDEACNYPTYNWGQSHSGTSDQALPDTNNIAELAEYSASLYAKTPEEHATYVQYYTEYFQSQQHEQGTTQSDSANAAAAVAQSALKAMQHKSNSQALVASTTTSSTASATTATSETAPSATTPAASDASATTAASEYPQYPTPDVSTYQYDETSGFYYDPSTSLYYDANTCYYYNAESGQYLYWDAEKSTYLPAPTADQNQANKNIMPGEKREKDKDKQEKVKVAKKIAKDMERWAKAQNKRNDTGKGGNETLPGGASTDGSSSGTADAAFAVLLERRSNPPEKLSLKMHLKKDPPSLMAGGLLKKSGLVAAYGGDQSDSGDEEASNVAPPPPQQPPADTPAKINDNEFLDLVKMACLLCKRQFPNKEGLDRHVLLSGLHKSNLEALKGKDNEAEDTNSAQYRDRAQERRLKYGLPSKPPPNKLKEKYMSVREEISAISYEEPTKRGIGAENIGNKLLKKMGWNDGQGLGKSNQGRTQIIEAERRVSSVGLGVQSSSYAVVGDSYKDCVKKMMYHRYKELESQGKDDEDEDDGNNS</sequence>
<dbReference type="PANTHER" id="PTHR13948:SF3">
    <property type="entry name" value="FI21118P1"/>
    <property type="match status" value="1"/>
</dbReference>
<feature type="region of interest" description="Disordered" evidence="9">
    <location>
        <begin position="300"/>
        <end position="327"/>
    </location>
</feature>
<organism evidence="12">
    <name type="scientific">Hyalella azteca</name>
    <name type="common">Amphipod</name>
    <dbReference type="NCBI Taxonomy" id="294128"/>
    <lineage>
        <taxon>Eukaryota</taxon>
        <taxon>Metazoa</taxon>
        <taxon>Ecdysozoa</taxon>
        <taxon>Arthropoda</taxon>
        <taxon>Crustacea</taxon>
        <taxon>Multicrustacea</taxon>
        <taxon>Malacostraca</taxon>
        <taxon>Eumalacostraca</taxon>
        <taxon>Peracarida</taxon>
        <taxon>Amphipoda</taxon>
        <taxon>Senticaudata</taxon>
        <taxon>Talitrida</taxon>
        <taxon>Talitroidea</taxon>
        <taxon>Hyalellidae</taxon>
        <taxon>Hyalella</taxon>
    </lineage>
</organism>
<dbReference type="InterPro" id="IPR036443">
    <property type="entry name" value="Znf_RanBP2_sf"/>
</dbReference>
<keyword evidence="6" id="KW-0694">RNA-binding</keyword>
<dbReference type="InterPro" id="IPR041591">
    <property type="entry name" value="OCRE"/>
</dbReference>
<feature type="region of interest" description="Disordered" evidence="9">
    <location>
        <begin position="418"/>
        <end position="450"/>
    </location>
</feature>
<feature type="compositionally biased region" description="Low complexity" evidence="9">
    <location>
        <begin position="361"/>
        <end position="371"/>
    </location>
</feature>
<evidence type="ECO:0000256" key="8">
    <source>
        <dbReference type="PROSITE-ProRule" id="PRU00322"/>
    </source>
</evidence>
<evidence type="ECO:0000256" key="9">
    <source>
        <dbReference type="SAM" id="MobiDB-lite"/>
    </source>
</evidence>
<comment type="subcellular location">
    <subcellularLocation>
        <location evidence="1">Nucleus</location>
    </subcellularLocation>
</comment>
<dbReference type="PROSITE" id="PS50174">
    <property type="entry name" value="G_PATCH"/>
    <property type="match status" value="1"/>
</dbReference>
<evidence type="ECO:0000256" key="7">
    <source>
        <dbReference type="ARBA" id="ARBA00023242"/>
    </source>
</evidence>
<name>A0A6A0HB08_HYAAZ</name>
<reference evidence="12" key="3">
    <citation type="submission" date="2019-06" db="EMBL/GenBank/DDBJ databases">
        <authorList>
            <person name="Poynton C."/>
            <person name="Hasenbein S."/>
            <person name="Benoit J.B."/>
            <person name="Sepulveda M.S."/>
            <person name="Poelchau M.F."/>
            <person name="Murali S.C."/>
            <person name="Chen S."/>
            <person name="Glastad K.M."/>
            <person name="Werren J.H."/>
            <person name="Vineis J.H."/>
            <person name="Bowen J.L."/>
            <person name="Friedrich M."/>
            <person name="Jones J."/>
            <person name="Robertson H.M."/>
            <person name="Feyereisen R."/>
            <person name="Mechler-Hickson A."/>
            <person name="Mathers N."/>
            <person name="Lee C.E."/>
            <person name="Colbourne J.K."/>
            <person name="Biales A."/>
            <person name="Johnston J.S."/>
            <person name="Wellborn G.A."/>
            <person name="Rosendale A.J."/>
            <person name="Cridge A.G."/>
            <person name="Munoz-Torres M.C."/>
            <person name="Bain P.A."/>
            <person name="Manny A.R."/>
            <person name="Major K.M."/>
            <person name="Lambert F.N."/>
            <person name="Vulpe C.D."/>
            <person name="Tuck P."/>
            <person name="Blalock B.J."/>
            <person name="Lin Y.-Y."/>
            <person name="Smith M.E."/>
            <person name="Ochoa-Acuna H."/>
            <person name="Chen M.-J.M."/>
            <person name="Childers C.P."/>
            <person name="Qu J."/>
            <person name="Dugan S."/>
            <person name="Lee S.L."/>
            <person name="Chao H."/>
            <person name="Dinh H."/>
            <person name="Han Y."/>
            <person name="Doddapaneni H."/>
            <person name="Worley K.C."/>
            <person name="Muzny D.M."/>
            <person name="Gibbs R.A."/>
            <person name="Richards S."/>
        </authorList>
    </citation>
    <scope>NUCLEOTIDE SEQUENCE</scope>
    <source>
        <strain evidence="12">HAZT.00-mixed</strain>
        <tissue evidence="12">Whole organism</tissue>
    </source>
</reference>
<evidence type="ECO:0000313" key="12">
    <source>
        <dbReference type="EMBL" id="KAA0202946.1"/>
    </source>
</evidence>
<accession>A0A6A0HB08</accession>
<feature type="compositionally biased region" description="Pro residues" evidence="9">
    <location>
        <begin position="435"/>
        <end position="445"/>
    </location>
</feature>
<keyword evidence="5" id="KW-0862">Zinc</keyword>
<dbReference type="SMART" id="SM00547">
    <property type="entry name" value="ZnF_RBZ"/>
    <property type="match status" value="1"/>
</dbReference>
<feature type="domain" description="G-patch" evidence="10">
    <location>
        <begin position="556"/>
        <end position="602"/>
    </location>
</feature>
<evidence type="ECO:0000256" key="4">
    <source>
        <dbReference type="ARBA" id="ARBA00022771"/>
    </source>
</evidence>
<dbReference type="SMART" id="SM00443">
    <property type="entry name" value="G_patch"/>
    <property type="match status" value="1"/>
</dbReference>
<dbReference type="GO" id="GO:0008270">
    <property type="term" value="F:zinc ion binding"/>
    <property type="evidence" value="ECO:0007669"/>
    <property type="project" value="UniProtKB-KW"/>
</dbReference>
<dbReference type="InterPro" id="IPR001876">
    <property type="entry name" value="Znf_RanBP2"/>
</dbReference>
<evidence type="ECO:0000259" key="11">
    <source>
        <dbReference type="PROSITE" id="PS50199"/>
    </source>
</evidence>
<keyword evidence="3" id="KW-0677">Repeat</keyword>
<feature type="region of interest" description="Disordered" evidence="9">
    <location>
        <begin position="215"/>
        <end position="252"/>
    </location>
</feature>
<evidence type="ECO:0000256" key="5">
    <source>
        <dbReference type="ARBA" id="ARBA00022833"/>
    </source>
</evidence>
<dbReference type="AlphaFoldDB" id="A0A6A0HB08"/>
<dbReference type="PANTHER" id="PTHR13948">
    <property type="entry name" value="RNA-BINDING PROTEIN"/>
    <property type="match status" value="1"/>
</dbReference>
<keyword evidence="4 8" id="KW-0863">Zinc-finger</keyword>
<dbReference type="Proteomes" id="UP000711488">
    <property type="component" value="Unassembled WGS sequence"/>
</dbReference>